<evidence type="ECO:0000256" key="1">
    <source>
        <dbReference type="ARBA" id="ARBA00000868"/>
    </source>
</evidence>
<dbReference type="InterPro" id="IPR000836">
    <property type="entry name" value="PRTase_dom"/>
</dbReference>
<dbReference type="GO" id="GO:0044209">
    <property type="term" value="P:AMP salvage"/>
    <property type="evidence" value="ECO:0007669"/>
    <property type="project" value="TreeGrafter"/>
</dbReference>
<organism evidence="10 11">
    <name type="scientific">Simkania negevensis (strain ATCC VR-1471 / DSM 27360 / Z)</name>
    <dbReference type="NCBI Taxonomy" id="331113"/>
    <lineage>
        <taxon>Bacteria</taxon>
        <taxon>Pseudomonadati</taxon>
        <taxon>Chlamydiota</taxon>
        <taxon>Chlamydiia</taxon>
        <taxon>Parachlamydiales</taxon>
        <taxon>Simkaniaceae</taxon>
        <taxon>Simkania</taxon>
    </lineage>
</organism>
<evidence type="ECO:0000256" key="8">
    <source>
        <dbReference type="ARBA" id="ARBA00022679"/>
    </source>
</evidence>
<dbReference type="STRING" id="331113.SNE_A14680"/>
<keyword evidence="8" id="KW-0808">Transferase</keyword>
<name>F8L930_SIMNZ</name>
<evidence type="ECO:0000256" key="9">
    <source>
        <dbReference type="ARBA" id="ARBA00022726"/>
    </source>
</evidence>
<dbReference type="GO" id="GO:0005737">
    <property type="term" value="C:cytoplasm"/>
    <property type="evidence" value="ECO:0007669"/>
    <property type="project" value="UniProtKB-SubCell"/>
</dbReference>
<dbReference type="RefSeq" id="WP_013943811.1">
    <property type="nucleotide sequence ID" value="NC_015713.1"/>
</dbReference>
<evidence type="ECO:0000256" key="2">
    <source>
        <dbReference type="ARBA" id="ARBA00004496"/>
    </source>
</evidence>
<dbReference type="GO" id="GO:0006168">
    <property type="term" value="P:adenine salvage"/>
    <property type="evidence" value="ECO:0007669"/>
    <property type="project" value="TreeGrafter"/>
</dbReference>
<accession>F8L930</accession>
<dbReference type="KEGG" id="sng:SNE_A14680"/>
<proteinExistence type="inferred from homology"/>
<evidence type="ECO:0000256" key="5">
    <source>
        <dbReference type="ARBA" id="ARBA00011893"/>
    </source>
</evidence>
<dbReference type="PANTHER" id="PTHR32315:SF3">
    <property type="entry name" value="ADENINE PHOSPHORIBOSYLTRANSFERASE"/>
    <property type="match status" value="1"/>
</dbReference>
<comment type="subcellular location">
    <subcellularLocation>
        <location evidence="2">Cytoplasm</location>
    </subcellularLocation>
</comment>
<keyword evidence="9" id="KW-0660">Purine salvage</keyword>
<dbReference type="GO" id="GO:0006166">
    <property type="term" value="P:purine ribonucleoside salvage"/>
    <property type="evidence" value="ECO:0007669"/>
    <property type="project" value="UniProtKB-KW"/>
</dbReference>
<keyword evidence="11" id="KW-1185">Reference proteome</keyword>
<dbReference type="CDD" id="cd06223">
    <property type="entry name" value="PRTases_typeI"/>
    <property type="match status" value="1"/>
</dbReference>
<evidence type="ECO:0000313" key="10">
    <source>
        <dbReference type="EMBL" id="CCB89345.1"/>
    </source>
</evidence>
<comment type="similarity">
    <text evidence="4">Belongs to the purine/pyrimidine phosphoribosyltransferase family.</text>
</comment>
<dbReference type="SUPFAM" id="SSF53271">
    <property type="entry name" value="PRTase-like"/>
    <property type="match status" value="1"/>
</dbReference>
<evidence type="ECO:0000313" key="11">
    <source>
        <dbReference type="Proteomes" id="UP000000496"/>
    </source>
</evidence>
<dbReference type="EC" id="2.4.2.7" evidence="5"/>
<dbReference type="GO" id="GO:0016208">
    <property type="term" value="F:AMP binding"/>
    <property type="evidence" value="ECO:0007669"/>
    <property type="project" value="TreeGrafter"/>
</dbReference>
<comment type="catalytic activity">
    <reaction evidence="1">
        <text>AMP + diphosphate = 5-phospho-alpha-D-ribose 1-diphosphate + adenine</text>
        <dbReference type="Rhea" id="RHEA:16609"/>
        <dbReference type="ChEBI" id="CHEBI:16708"/>
        <dbReference type="ChEBI" id="CHEBI:33019"/>
        <dbReference type="ChEBI" id="CHEBI:58017"/>
        <dbReference type="ChEBI" id="CHEBI:456215"/>
        <dbReference type="EC" id="2.4.2.7"/>
    </reaction>
</comment>
<evidence type="ECO:0000256" key="3">
    <source>
        <dbReference type="ARBA" id="ARBA00004659"/>
    </source>
</evidence>
<reference evidence="10 11" key="2">
    <citation type="journal article" date="2011" name="Mol. Biol. Evol.">
        <title>Unity in variety--the pan-genome of the Chlamydiae.</title>
        <authorList>
            <person name="Collingro A."/>
            <person name="Tischler P."/>
            <person name="Weinmaier T."/>
            <person name="Penz T."/>
            <person name="Heinz E."/>
            <person name="Brunham R.C."/>
            <person name="Read T.D."/>
            <person name="Bavoil P.M."/>
            <person name="Sachse K."/>
            <person name="Kahane S."/>
            <person name="Friedman M.G."/>
            <person name="Rattei T."/>
            <person name="Myers G.S."/>
            <person name="Horn M."/>
        </authorList>
    </citation>
    <scope>NUCLEOTIDE SEQUENCE [LARGE SCALE GENOMIC DNA]</scope>
    <source>
        <strain evidence="11">ATCC VR-1471 / Z</strain>
    </source>
</reference>
<evidence type="ECO:0000256" key="7">
    <source>
        <dbReference type="ARBA" id="ARBA00022676"/>
    </source>
</evidence>
<dbReference type="InterPro" id="IPR029057">
    <property type="entry name" value="PRTase-like"/>
</dbReference>
<evidence type="ECO:0000256" key="6">
    <source>
        <dbReference type="ARBA" id="ARBA00022490"/>
    </source>
</evidence>
<comment type="pathway">
    <text evidence="3">Purine metabolism; AMP biosynthesis via salvage pathway; AMP from adenine: step 1/1.</text>
</comment>
<keyword evidence="6" id="KW-0963">Cytoplasm</keyword>
<keyword evidence="7" id="KW-0328">Glycosyltransferase</keyword>
<sequence length="59" mass="6861">MRRFPEETLSQQFELEYGTDCLEVEKNALQKGQRVLILDDLLATGGQRLQQVSLPNRQR</sequence>
<reference key="1">
    <citation type="journal article" date="2011" name="Mol. Biol. Evol.">
        <title>Unity in variety -- the pan-genome of the Chlamydiae.</title>
        <authorList>
            <person name="Collingro A."/>
            <person name="Tischler P."/>
            <person name="Weinmaier T."/>
            <person name="Penz T."/>
            <person name="Heinz E."/>
            <person name="Brunham R.C."/>
            <person name="Read T.D."/>
            <person name="Bavoil P.M."/>
            <person name="Sachse K."/>
            <person name="Kahane S."/>
            <person name="Friedman M.G."/>
            <person name="Rattei T."/>
            <person name="Myers G.S.A."/>
            <person name="Horn M."/>
        </authorList>
    </citation>
    <scope>NUCLEOTIDE SEQUENCE</scope>
    <source>
        <strain>Z</strain>
    </source>
</reference>
<dbReference type="InterPro" id="IPR050054">
    <property type="entry name" value="UPRTase/APRTase"/>
</dbReference>
<dbReference type="EMBL" id="FR872582">
    <property type="protein sequence ID" value="CCB89345.1"/>
    <property type="molecule type" value="Genomic_DNA"/>
</dbReference>
<dbReference type="PANTHER" id="PTHR32315">
    <property type="entry name" value="ADENINE PHOSPHORIBOSYLTRANSFERASE"/>
    <property type="match status" value="1"/>
</dbReference>
<dbReference type="AlphaFoldDB" id="F8L930"/>
<dbReference type="Proteomes" id="UP000000496">
    <property type="component" value="Chromosome gsn.131"/>
</dbReference>
<dbReference type="OrthoDB" id="9803963at2"/>
<dbReference type="GO" id="GO:0003999">
    <property type="term" value="F:adenine phosphoribosyltransferase activity"/>
    <property type="evidence" value="ECO:0007669"/>
    <property type="project" value="UniProtKB-EC"/>
</dbReference>
<gene>
    <name evidence="10" type="ordered locus">SNE_A14680</name>
</gene>
<evidence type="ECO:0000256" key="4">
    <source>
        <dbReference type="ARBA" id="ARBA00008391"/>
    </source>
</evidence>
<protein>
    <recommendedName>
        <fullName evidence="5">adenine phosphoribosyltransferase</fullName>
        <ecNumber evidence="5">2.4.2.7</ecNumber>
    </recommendedName>
</protein>
<dbReference type="HOGENOM" id="CLU_2958276_0_0_0"/>
<dbReference type="eggNOG" id="COG0503">
    <property type="taxonomic scope" value="Bacteria"/>
</dbReference>
<dbReference type="Gene3D" id="3.40.50.2020">
    <property type="match status" value="1"/>
</dbReference>
<dbReference type="GO" id="GO:0002055">
    <property type="term" value="F:adenine binding"/>
    <property type="evidence" value="ECO:0007669"/>
    <property type="project" value="TreeGrafter"/>
</dbReference>